<dbReference type="AlphaFoldDB" id="A0A7X1E9K5"/>
<evidence type="ECO:0000256" key="1">
    <source>
        <dbReference type="SAM" id="MobiDB-lite"/>
    </source>
</evidence>
<evidence type="ECO:0000256" key="2">
    <source>
        <dbReference type="SAM" id="SignalP"/>
    </source>
</evidence>
<evidence type="ECO:0000313" key="3">
    <source>
        <dbReference type="EMBL" id="MBC2607431.1"/>
    </source>
</evidence>
<sequence>MTKISLAATIAFTLALPIFAKPFSESLTPEQFEQAGLGKLSPQELRTLDQLWQAAQVGTIEPKTDTLPESPTAPTPPAPVPALAATPSPATSATPAPNPEDLLGKEQITPDVSKAPKEIRSRLVGTFNGWYGETKFQLENGQIWQQRIEDVQKYTPSESPEVTVKKAFGGYRLVIDGYRQSCPVKRIK</sequence>
<keyword evidence="2" id="KW-0732">Signal</keyword>
<feature type="region of interest" description="Disordered" evidence="1">
    <location>
        <begin position="61"/>
        <end position="102"/>
    </location>
</feature>
<feature type="chain" id="PRO_5030668373" evidence="2">
    <location>
        <begin position="21"/>
        <end position="188"/>
    </location>
</feature>
<protein>
    <submittedName>
        <fullName evidence="3">Uncharacterized protein</fullName>
    </submittedName>
</protein>
<comment type="caution">
    <text evidence="3">The sequence shown here is derived from an EMBL/GenBank/DDBJ whole genome shotgun (WGS) entry which is preliminary data.</text>
</comment>
<proteinExistence type="predicted"/>
<organism evidence="3 4">
    <name type="scientific">Pelagicoccus albus</name>
    <dbReference type="NCBI Taxonomy" id="415222"/>
    <lineage>
        <taxon>Bacteria</taxon>
        <taxon>Pseudomonadati</taxon>
        <taxon>Verrucomicrobiota</taxon>
        <taxon>Opitutia</taxon>
        <taxon>Puniceicoccales</taxon>
        <taxon>Pelagicoccaceae</taxon>
        <taxon>Pelagicoccus</taxon>
    </lineage>
</organism>
<accession>A0A7X1E9K5</accession>
<name>A0A7X1E9K5_9BACT</name>
<dbReference type="RefSeq" id="WP_185661320.1">
    <property type="nucleotide sequence ID" value="NZ_CAWPOO010000013.1"/>
</dbReference>
<keyword evidence="4" id="KW-1185">Reference proteome</keyword>
<gene>
    <name evidence="3" type="ORF">H5P27_15365</name>
</gene>
<reference evidence="3 4" key="1">
    <citation type="submission" date="2020-07" db="EMBL/GenBank/DDBJ databases">
        <authorList>
            <person name="Feng X."/>
        </authorList>
    </citation>
    <scope>NUCLEOTIDE SEQUENCE [LARGE SCALE GENOMIC DNA]</scope>
    <source>
        <strain evidence="3 4">JCM23202</strain>
    </source>
</reference>
<dbReference type="EMBL" id="JACHVC010000013">
    <property type="protein sequence ID" value="MBC2607431.1"/>
    <property type="molecule type" value="Genomic_DNA"/>
</dbReference>
<evidence type="ECO:0000313" key="4">
    <source>
        <dbReference type="Proteomes" id="UP000526501"/>
    </source>
</evidence>
<feature type="compositionally biased region" description="Low complexity" evidence="1">
    <location>
        <begin position="81"/>
        <end position="95"/>
    </location>
</feature>
<feature type="signal peptide" evidence="2">
    <location>
        <begin position="1"/>
        <end position="20"/>
    </location>
</feature>
<feature type="compositionally biased region" description="Pro residues" evidence="1">
    <location>
        <begin position="71"/>
        <end position="80"/>
    </location>
</feature>
<dbReference type="Proteomes" id="UP000526501">
    <property type="component" value="Unassembled WGS sequence"/>
</dbReference>